<feature type="transmembrane region" description="Helical" evidence="2">
    <location>
        <begin position="204"/>
        <end position="228"/>
    </location>
</feature>
<dbReference type="InterPro" id="IPR006685">
    <property type="entry name" value="MscS_channel_2nd"/>
</dbReference>
<feature type="transmembrane region" description="Helical" evidence="2">
    <location>
        <begin position="249"/>
        <end position="269"/>
    </location>
</feature>
<dbReference type="InterPro" id="IPR011992">
    <property type="entry name" value="EF-hand-dom_pair"/>
</dbReference>
<sequence length="849" mass="95383">MNPFRSPTRAGYDAVELGHPSRTDSPQPTPRTAGMPYEYSLPGPAHPRLNPAPSAPGSEDTHVTYPPYSHTAMSSASLPLYEARKGDEPGLPYASDSKTPGTSMPRPRMSRSPSWDILNGIKRFENSYEEFDSRKATEDHLAFADGDMPQNKFARLYNYLINVSIVTRWVLFIVPMMGLIWIPGILHFTSFPDATARHVWSVNLLWWTVWLSIVWGGWWSSLAGSLMLPGLLRASIGVVAVSSRRYIDWMAVLHRYVAVFAWTFAIWISWNPLIDSRQRDDASEESRDIIDMIGKLLFGFYLCAALLAFEKFSIQWIAGKFHERSYAERIAEQKFTVRALVVLYRHSSDIPGRSDTMNGARERSKDKANPARFLKKAIKGVRNAATTTTTALGNVASEIAGSSVLQPNSPQAMVKTALESANKSRQLARRIFYSFARPGSDFIFLQDIQRLFPDDIVDRVFSIFDRDGNGDASREEVEMALMDCHREQLSIEHSMQDLDSAVGRLDNILMSLYVIVAILIIAVCLEAQLVTLVTSAGTLILGLSWLIGSSLAEVLTSIIFLFIKHPFDVGDQVQIEKTLFTVKEIRLLSTIFLDGNGISVQAPNTKLNDLFLYNLRRSPQMSETFAFDVAYSTTFEQLEDLRTRMIAFLKAERRDYLPSFDVNIIEFPDQEKMSLTADIMYKSVSQQSGLRTKRRNKWVCALKTTLAEVAIYGPGGNPDKLASPKRYTEVPWDVVKEEDRKREETEKAKVTGIPEPAVPYAGWHLTDREVEFHDQIADVFGETEEMFTSSSMGPRRGYTDDSLRQRNVQMPAESASGPVMPEVVASSSSSPRYPPGMPAPNESFEMASR</sequence>
<feature type="transmembrane region" description="Helical" evidence="2">
    <location>
        <begin position="289"/>
        <end position="309"/>
    </location>
</feature>
<dbReference type="Proteomes" id="UP000320762">
    <property type="component" value="Unassembled WGS sequence"/>
</dbReference>
<dbReference type="Gene3D" id="1.10.238.10">
    <property type="entry name" value="EF-hand"/>
    <property type="match status" value="1"/>
</dbReference>
<accession>A0A550CZ47</accession>
<keyword evidence="2" id="KW-0472">Membrane</keyword>
<organism evidence="4 5">
    <name type="scientific">Schizophyllum amplum</name>
    <dbReference type="NCBI Taxonomy" id="97359"/>
    <lineage>
        <taxon>Eukaryota</taxon>
        <taxon>Fungi</taxon>
        <taxon>Dikarya</taxon>
        <taxon>Basidiomycota</taxon>
        <taxon>Agaricomycotina</taxon>
        <taxon>Agaricomycetes</taxon>
        <taxon>Agaricomycetidae</taxon>
        <taxon>Agaricales</taxon>
        <taxon>Schizophyllaceae</taxon>
        <taxon>Schizophyllum</taxon>
    </lineage>
</organism>
<dbReference type="SUPFAM" id="SSF50182">
    <property type="entry name" value="Sm-like ribonucleoproteins"/>
    <property type="match status" value="1"/>
</dbReference>
<dbReference type="SUPFAM" id="SSF47473">
    <property type="entry name" value="EF-hand"/>
    <property type="match status" value="1"/>
</dbReference>
<dbReference type="Pfam" id="PF25886">
    <property type="entry name" value="Msy1"/>
    <property type="match status" value="1"/>
</dbReference>
<reference evidence="4 5" key="1">
    <citation type="journal article" date="2019" name="New Phytol.">
        <title>Comparative genomics reveals unique wood-decay strategies and fruiting body development in the Schizophyllaceae.</title>
        <authorList>
            <person name="Almasi E."/>
            <person name="Sahu N."/>
            <person name="Krizsan K."/>
            <person name="Balint B."/>
            <person name="Kovacs G.M."/>
            <person name="Kiss B."/>
            <person name="Cseklye J."/>
            <person name="Drula E."/>
            <person name="Henrissat B."/>
            <person name="Nagy I."/>
            <person name="Chovatia M."/>
            <person name="Adam C."/>
            <person name="LaButti K."/>
            <person name="Lipzen A."/>
            <person name="Riley R."/>
            <person name="Grigoriev I.V."/>
            <person name="Nagy L.G."/>
        </authorList>
    </citation>
    <scope>NUCLEOTIDE SEQUENCE [LARGE SCALE GENOMIC DNA]</scope>
    <source>
        <strain evidence="4 5">NL-1724</strain>
    </source>
</reference>
<keyword evidence="2" id="KW-1133">Transmembrane helix</keyword>
<feature type="transmembrane region" description="Helical" evidence="2">
    <location>
        <begin position="512"/>
        <end position="533"/>
    </location>
</feature>
<dbReference type="PROSITE" id="PS50222">
    <property type="entry name" value="EF_HAND_2"/>
    <property type="match status" value="1"/>
</dbReference>
<name>A0A550CZ47_9AGAR</name>
<feature type="region of interest" description="Disordered" evidence="1">
    <location>
        <begin position="84"/>
        <end position="110"/>
    </location>
</feature>
<dbReference type="InterPro" id="IPR010920">
    <property type="entry name" value="LSM_dom_sf"/>
</dbReference>
<proteinExistence type="predicted"/>
<feature type="region of interest" description="Disordered" evidence="1">
    <location>
        <begin position="786"/>
        <end position="849"/>
    </location>
</feature>
<dbReference type="AlphaFoldDB" id="A0A550CZ47"/>
<keyword evidence="5" id="KW-1185">Reference proteome</keyword>
<dbReference type="GO" id="GO:0005509">
    <property type="term" value="F:calcium ion binding"/>
    <property type="evidence" value="ECO:0007669"/>
    <property type="project" value="InterPro"/>
</dbReference>
<evidence type="ECO:0000313" key="5">
    <source>
        <dbReference type="Proteomes" id="UP000320762"/>
    </source>
</evidence>
<protein>
    <submittedName>
        <fullName evidence="4">Mechanosensitive ion channel-domain-containing protein</fullName>
    </submittedName>
</protein>
<dbReference type="PANTHER" id="PTHR31323:SF15">
    <property type="entry name" value="MECHANOSENSITIVE ION CHANNEL PROTEIN MSY1"/>
    <property type="match status" value="1"/>
</dbReference>
<feature type="region of interest" description="Disordered" evidence="1">
    <location>
        <begin position="1"/>
        <end position="69"/>
    </location>
</feature>
<dbReference type="InterPro" id="IPR058650">
    <property type="entry name" value="Msy1/2-like"/>
</dbReference>
<feature type="transmembrane region" description="Helical" evidence="2">
    <location>
        <begin position="159"/>
        <end position="184"/>
    </location>
</feature>
<evidence type="ECO:0000313" key="4">
    <source>
        <dbReference type="EMBL" id="TRM70047.1"/>
    </source>
</evidence>
<gene>
    <name evidence="4" type="ORF">BD626DRAFT_448338</name>
</gene>
<dbReference type="Pfam" id="PF00924">
    <property type="entry name" value="MS_channel_2nd"/>
    <property type="match status" value="1"/>
</dbReference>
<evidence type="ECO:0000259" key="3">
    <source>
        <dbReference type="PROSITE" id="PS50222"/>
    </source>
</evidence>
<evidence type="ECO:0000256" key="1">
    <source>
        <dbReference type="SAM" id="MobiDB-lite"/>
    </source>
</evidence>
<comment type="caution">
    <text evidence="4">The sequence shown here is derived from an EMBL/GenBank/DDBJ whole genome shotgun (WGS) entry which is preliminary data.</text>
</comment>
<feature type="transmembrane region" description="Helical" evidence="2">
    <location>
        <begin position="539"/>
        <end position="563"/>
    </location>
</feature>
<feature type="domain" description="EF-hand" evidence="3">
    <location>
        <begin position="452"/>
        <end position="487"/>
    </location>
</feature>
<dbReference type="GO" id="GO:0006874">
    <property type="term" value="P:intracellular calcium ion homeostasis"/>
    <property type="evidence" value="ECO:0007669"/>
    <property type="project" value="TreeGrafter"/>
</dbReference>
<dbReference type="OrthoDB" id="544685at2759"/>
<evidence type="ECO:0000256" key="2">
    <source>
        <dbReference type="SAM" id="Phobius"/>
    </source>
</evidence>
<dbReference type="PANTHER" id="PTHR31323">
    <property type="entry name" value="MECHANOSENSITIVE ION CHANNEL PROTEIN MSY2"/>
    <property type="match status" value="1"/>
</dbReference>
<dbReference type="EMBL" id="VDMD01000001">
    <property type="protein sequence ID" value="TRM70047.1"/>
    <property type="molecule type" value="Genomic_DNA"/>
</dbReference>
<keyword evidence="2" id="KW-0812">Transmembrane</keyword>
<dbReference type="GO" id="GO:0005262">
    <property type="term" value="F:calcium channel activity"/>
    <property type="evidence" value="ECO:0007669"/>
    <property type="project" value="TreeGrafter"/>
</dbReference>
<dbReference type="InterPro" id="IPR002048">
    <property type="entry name" value="EF_hand_dom"/>
</dbReference>
<dbReference type="GO" id="GO:0016020">
    <property type="term" value="C:membrane"/>
    <property type="evidence" value="ECO:0007669"/>
    <property type="project" value="InterPro"/>
</dbReference>